<evidence type="ECO:0000313" key="1">
    <source>
        <dbReference type="EMBL" id="KAK9030151.1"/>
    </source>
</evidence>
<protein>
    <submittedName>
        <fullName evidence="1">Uncharacterized protein</fullName>
    </submittedName>
</protein>
<evidence type="ECO:0000313" key="2">
    <source>
        <dbReference type="Proteomes" id="UP001396334"/>
    </source>
</evidence>
<dbReference type="EMBL" id="JBBPBN010000010">
    <property type="protein sequence ID" value="KAK9030151.1"/>
    <property type="molecule type" value="Genomic_DNA"/>
</dbReference>
<dbReference type="Proteomes" id="UP001396334">
    <property type="component" value="Unassembled WGS sequence"/>
</dbReference>
<comment type="caution">
    <text evidence="1">The sequence shown here is derived from an EMBL/GenBank/DDBJ whole genome shotgun (WGS) entry which is preliminary data.</text>
</comment>
<proteinExistence type="predicted"/>
<accession>A0ABR2SY31</accession>
<organism evidence="1 2">
    <name type="scientific">Hibiscus sabdariffa</name>
    <name type="common">roselle</name>
    <dbReference type="NCBI Taxonomy" id="183260"/>
    <lineage>
        <taxon>Eukaryota</taxon>
        <taxon>Viridiplantae</taxon>
        <taxon>Streptophyta</taxon>
        <taxon>Embryophyta</taxon>
        <taxon>Tracheophyta</taxon>
        <taxon>Spermatophyta</taxon>
        <taxon>Magnoliopsida</taxon>
        <taxon>eudicotyledons</taxon>
        <taxon>Gunneridae</taxon>
        <taxon>Pentapetalae</taxon>
        <taxon>rosids</taxon>
        <taxon>malvids</taxon>
        <taxon>Malvales</taxon>
        <taxon>Malvaceae</taxon>
        <taxon>Malvoideae</taxon>
        <taxon>Hibiscus</taxon>
    </lineage>
</organism>
<gene>
    <name evidence="1" type="ORF">V6N11_031582</name>
</gene>
<sequence>MHQDLSNNLTANPKVNSRLLDATVRCSSEISKNSSSSSDYCASTQDIETELFTIKPKSLKKEHVWNPNLFRSKVERIQALEAKRQTPSRRNKENLKLVNNDPSDARISAKDSRVDQSTGASLETVVLEAKTTLEVCNLVAIHFLARKDKVQARLAEIEQENTNSC</sequence>
<keyword evidence="2" id="KW-1185">Reference proteome</keyword>
<name>A0ABR2SY31_9ROSI</name>
<reference evidence="1 2" key="1">
    <citation type="journal article" date="2024" name="G3 (Bethesda)">
        <title>Genome assembly of Hibiscus sabdariffa L. provides insights into metabolisms of medicinal natural products.</title>
        <authorList>
            <person name="Kim T."/>
        </authorList>
    </citation>
    <scope>NUCLEOTIDE SEQUENCE [LARGE SCALE GENOMIC DNA]</scope>
    <source>
        <strain evidence="1">TK-2024</strain>
        <tissue evidence="1">Old leaves</tissue>
    </source>
</reference>